<sequence>MISNNLKKAVYRSLHTSTQKTVLYGWGQTQALPLTKGHLDRVFQQPTHLQKEHDYALPRDQSVTHVSSGWGHSLLRTQDNSVFAFGLNQSGQLGTRTHKVDVKNTVKLLSCGREHSHIVTEDKENGGTQLYSFGNNMYGQLGLGKNKNTTPGQLVKEETPKLVDFPDKITHITSGLDNTIIATSKNALYGMGWSADGQLGQGKDDKDVPSPLQLSLQVKKLSSSTDFTLALDVNGKLWTWGNSEYGQGVQGKVIDRILEPMEITNVEGQVVDMAAGGPFSVLLTKDGNVYTCGYGALGLGKDKIQTLESTQVKGLSNVSKVFAATDYAAAITTSGELYTWGLNGPSCRLGTGSSQHAFEPVRKTYNCILPNSSNQGLSRLDGLLWQQHPQAQSVPGLIKSKRKSVVIKSLACLRTQKDCDEIMEDLFSISDSSLSSDEEQDVDDEEEEDQLNQQLATTTTTQAPMQAPAHMLLPHLADYLVKHPDEPPENFLFKHYHRLSLEDLHYPIEKIGHLIQSCNSLAEGVYITMDEFEALQGFSRFFTLH</sequence>
<dbReference type="PANTHER" id="PTHR22872">
    <property type="entry name" value="BTK-BINDING PROTEIN-RELATED"/>
    <property type="match status" value="1"/>
</dbReference>
<evidence type="ECO:0000256" key="1">
    <source>
        <dbReference type="ARBA" id="ARBA00022737"/>
    </source>
</evidence>
<dbReference type="Proteomes" id="UP000077051">
    <property type="component" value="Unassembled WGS sequence"/>
</dbReference>
<feature type="repeat" description="RCC1" evidence="2">
    <location>
        <begin position="235"/>
        <end position="286"/>
    </location>
</feature>
<keyword evidence="1" id="KW-0677">Repeat</keyword>
<evidence type="ECO:0000313" key="5">
    <source>
        <dbReference type="Proteomes" id="UP000077051"/>
    </source>
</evidence>
<accession>A0A168NTU0</accession>
<comment type="caution">
    <text evidence="4">The sequence shown here is derived from an EMBL/GenBank/DDBJ whole genome shotgun (WGS) entry which is preliminary data.</text>
</comment>
<feature type="repeat" description="RCC1" evidence="2">
    <location>
        <begin position="186"/>
        <end position="234"/>
    </location>
</feature>
<dbReference type="PRINTS" id="PR00633">
    <property type="entry name" value="RCCNDNSATION"/>
</dbReference>
<dbReference type="VEuPathDB" id="FungiDB:MUCCIDRAFT_107313"/>
<dbReference type="PROSITE" id="PS50012">
    <property type="entry name" value="RCC1_3"/>
    <property type="match status" value="4"/>
</dbReference>
<gene>
    <name evidence="4" type="ORF">MUCCIDRAFT_107313</name>
</gene>
<dbReference type="EMBL" id="AMYB01000002">
    <property type="protein sequence ID" value="OAD06727.1"/>
    <property type="molecule type" value="Genomic_DNA"/>
</dbReference>
<evidence type="ECO:0000256" key="2">
    <source>
        <dbReference type="PROSITE-ProRule" id="PRU00235"/>
    </source>
</evidence>
<evidence type="ECO:0000313" key="4">
    <source>
        <dbReference type="EMBL" id="OAD06727.1"/>
    </source>
</evidence>
<dbReference type="SUPFAM" id="SSF50985">
    <property type="entry name" value="RCC1/BLIP-II"/>
    <property type="match status" value="1"/>
</dbReference>
<evidence type="ECO:0000256" key="3">
    <source>
        <dbReference type="SAM" id="MobiDB-lite"/>
    </source>
</evidence>
<dbReference type="STRING" id="747725.A0A168NTU0"/>
<dbReference type="InterPro" id="IPR000408">
    <property type="entry name" value="Reg_chr_condens"/>
</dbReference>
<dbReference type="Gene3D" id="2.130.10.30">
    <property type="entry name" value="Regulator of chromosome condensation 1/beta-lactamase-inhibitor protein II"/>
    <property type="match status" value="2"/>
</dbReference>
<keyword evidence="5" id="KW-1185">Reference proteome</keyword>
<dbReference type="InterPro" id="IPR009091">
    <property type="entry name" value="RCC1/BLIP-II"/>
</dbReference>
<dbReference type="Pfam" id="PF13540">
    <property type="entry name" value="RCC1_2"/>
    <property type="match status" value="2"/>
</dbReference>
<reference evidence="4 5" key="1">
    <citation type="submission" date="2015-06" db="EMBL/GenBank/DDBJ databases">
        <title>Expansion of signal transduction pathways in fungi by whole-genome duplication.</title>
        <authorList>
            <consortium name="DOE Joint Genome Institute"/>
            <person name="Corrochano L.M."/>
            <person name="Kuo A."/>
            <person name="Marcet-Houben M."/>
            <person name="Polaino S."/>
            <person name="Salamov A."/>
            <person name="Villalobos J.M."/>
            <person name="Alvarez M.I."/>
            <person name="Avalos J."/>
            <person name="Benito E.P."/>
            <person name="Benoit I."/>
            <person name="Burger G."/>
            <person name="Camino L.P."/>
            <person name="Canovas D."/>
            <person name="Cerda-Olmedo E."/>
            <person name="Cheng J.-F."/>
            <person name="Dominguez A."/>
            <person name="Elias M."/>
            <person name="Eslava A.P."/>
            <person name="Glaser F."/>
            <person name="Grimwood J."/>
            <person name="Gutierrez G."/>
            <person name="Heitman J."/>
            <person name="Henrissat B."/>
            <person name="Iturriaga E.A."/>
            <person name="Lang B.F."/>
            <person name="Lavin J.L."/>
            <person name="Lee S."/>
            <person name="Li W."/>
            <person name="Lindquist E."/>
            <person name="Lopez-Garcia S."/>
            <person name="Luque E.M."/>
            <person name="Marcos A.T."/>
            <person name="Martin J."/>
            <person name="Mccluskey K."/>
            <person name="Medina H.R."/>
            <person name="Miralles-Duran A."/>
            <person name="Miyazaki A."/>
            <person name="Munoz-Torres E."/>
            <person name="Oguiza J.A."/>
            <person name="Ohm R."/>
            <person name="Olmedo M."/>
            <person name="Orejas M."/>
            <person name="Ortiz-Castellanos L."/>
            <person name="Pisabarro A.G."/>
            <person name="Rodriguez-Romero J."/>
            <person name="Ruiz-Herrera J."/>
            <person name="Ruiz-Vazquez R."/>
            <person name="Sanz C."/>
            <person name="Schackwitz W."/>
            <person name="Schmutz J."/>
            <person name="Shahriari M."/>
            <person name="Shelest E."/>
            <person name="Silva-Franco F."/>
            <person name="Soanes D."/>
            <person name="Syed K."/>
            <person name="Tagua V.G."/>
            <person name="Talbot N.J."/>
            <person name="Thon M."/>
            <person name="De Vries R.P."/>
            <person name="Wiebenga A."/>
            <person name="Yadav J.S."/>
            <person name="Braun E.L."/>
            <person name="Baker S."/>
            <person name="Garre V."/>
            <person name="Horwitz B."/>
            <person name="Torres-Martinez S."/>
            <person name="Idnurm A."/>
            <person name="Herrera-Estrella A."/>
            <person name="Gabaldon T."/>
            <person name="Grigoriev I.V."/>
        </authorList>
    </citation>
    <scope>NUCLEOTIDE SEQUENCE [LARGE SCALE GENOMIC DNA]</scope>
    <source>
        <strain evidence="4 5">CBS 277.49</strain>
    </source>
</reference>
<feature type="repeat" description="RCC1" evidence="2">
    <location>
        <begin position="128"/>
        <end position="185"/>
    </location>
</feature>
<feature type="repeat" description="RCC1" evidence="2">
    <location>
        <begin position="80"/>
        <end position="122"/>
    </location>
</feature>
<protein>
    <submittedName>
        <fullName evidence="4">Uncharacterized protein</fullName>
    </submittedName>
</protein>
<feature type="region of interest" description="Disordered" evidence="3">
    <location>
        <begin position="430"/>
        <end position="452"/>
    </location>
</feature>
<dbReference type="OrthoDB" id="5370059at2759"/>
<dbReference type="AlphaFoldDB" id="A0A168NTU0"/>
<dbReference type="Pfam" id="PF00415">
    <property type="entry name" value="RCC1"/>
    <property type="match status" value="1"/>
</dbReference>
<proteinExistence type="predicted"/>
<dbReference type="InterPro" id="IPR051625">
    <property type="entry name" value="Signaling_Regulatory_Domain"/>
</dbReference>
<name>A0A168NTU0_MUCCL</name>
<feature type="compositionally biased region" description="Acidic residues" evidence="3">
    <location>
        <begin position="436"/>
        <end position="450"/>
    </location>
</feature>
<organism evidence="4 5">
    <name type="scientific">Mucor lusitanicus CBS 277.49</name>
    <dbReference type="NCBI Taxonomy" id="747725"/>
    <lineage>
        <taxon>Eukaryota</taxon>
        <taxon>Fungi</taxon>
        <taxon>Fungi incertae sedis</taxon>
        <taxon>Mucoromycota</taxon>
        <taxon>Mucoromycotina</taxon>
        <taxon>Mucoromycetes</taxon>
        <taxon>Mucorales</taxon>
        <taxon>Mucorineae</taxon>
        <taxon>Mucoraceae</taxon>
        <taxon>Mucor</taxon>
    </lineage>
</organism>